<reference evidence="2 3" key="1">
    <citation type="submission" date="2018-04" db="EMBL/GenBank/DDBJ databases">
        <authorList>
            <person name="Vogel A."/>
        </authorList>
    </citation>
    <scope>NUCLEOTIDE SEQUENCE [LARGE SCALE GENOMIC DNA]</scope>
</reference>
<dbReference type="PANTHER" id="PTHR33116">
    <property type="entry name" value="REVERSE TRANSCRIPTASE ZINC-BINDING DOMAIN-CONTAINING PROTEIN-RELATED-RELATED"/>
    <property type="match status" value="1"/>
</dbReference>
<dbReference type="PANTHER" id="PTHR33116:SF67">
    <property type="entry name" value="REVERSE TRANSCRIPTASE"/>
    <property type="match status" value="1"/>
</dbReference>
<feature type="region of interest" description="Disordered" evidence="1">
    <location>
        <begin position="370"/>
        <end position="400"/>
    </location>
</feature>
<evidence type="ECO:0000256" key="1">
    <source>
        <dbReference type="SAM" id="MobiDB-lite"/>
    </source>
</evidence>
<keyword evidence="3" id="KW-1185">Reference proteome</keyword>
<evidence type="ECO:0000313" key="3">
    <source>
        <dbReference type="Proteomes" id="UP000595140"/>
    </source>
</evidence>
<dbReference type="AlphaFoldDB" id="A0A484NLR9"/>
<gene>
    <name evidence="2" type="ORF">CCAM_LOCUS43093</name>
</gene>
<name>A0A484NLR9_9ASTE</name>
<dbReference type="OrthoDB" id="1744944at2759"/>
<feature type="region of interest" description="Disordered" evidence="1">
    <location>
        <begin position="521"/>
        <end position="546"/>
    </location>
</feature>
<evidence type="ECO:0008006" key="4">
    <source>
        <dbReference type="Google" id="ProtNLM"/>
    </source>
</evidence>
<proteinExistence type="predicted"/>
<sequence length="794" mass="87824">MIPRFTQPRDAPHIHHLAYADDVVIFTSARGDTLERVRDVLHGYEQMSGQAISFPKSAFYMHPRAQAQVLDRVRDILGCAQDVLPFTYLGCPIYHGRKRIHYFEPLLKKMRDKCSAWMGRYLSPGGKAIMIKSVLQAIPTHLFAAHFPPKLVIREMEAIMTRFFWSGMGGERRYHWGSWKTLALPWGEGGVGFLDLTTLAKACSAKLWWNFRTQNTMWTAVKRRTYASAVKDARRCSRIEDLSTRGAHGKCVCVVPSSNQCPRREAGWGPARFLSPASVLAREIYGFRLGLGYYGLALGRGCWAGLLGGLVALGLDSGRLHCVRPPDTHQSLPDVETIPKHPWIVAVAAGNCQVDPHAAAQVSHFVPATTCSGKPPNQSTKVPDVLASSTPPESQQLDVGNARSPALPAPPFTIGSFHFPATSGEPKVAQPLSNIPGTATNVPGPSISAIEAGLNKPQESEVRVFPNTNSSIRRVQGQIGQKGFHIRDPHEKPVRMTLAPSVLAPADFPATVAGAPATAAAAQTTGKIPENSTQPPFSRKPVPSLSQVISASKRNSLPTFVTEPFPEREVTVHRGMPAVRFNEAEVSDLALIDKYILVGKFSHRQPKLEVKSGKGSRPPTSEELKLIETSDEPDEPAEDLEFDASALPFASTDIDLGRKREKTPFTPAARTPLICTLNRSANTTPSNRDFYARPSYCQDPGPSYEDPHDIRYHCDGRRYGEDSYPPSDEDEDDLIWEEEQEDIRYDFGPKSNVGYYGPNLEPFQRDLEAAGLSPPRNFRKTRSRYRDFEERFLG</sequence>
<dbReference type="EMBL" id="OOIL02006764">
    <property type="protein sequence ID" value="VFR01318.1"/>
    <property type="molecule type" value="Genomic_DNA"/>
</dbReference>
<organism evidence="2 3">
    <name type="scientific">Cuscuta campestris</name>
    <dbReference type="NCBI Taxonomy" id="132261"/>
    <lineage>
        <taxon>Eukaryota</taxon>
        <taxon>Viridiplantae</taxon>
        <taxon>Streptophyta</taxon>
        <taxon>Embryophyta</taxon>
        <taxon>Tracheophyta</taxon>
        <taxon>Spermatophyta</taxon>
        <taxon>Magnoliopsida</taxon>
        <taxon>eudicotyledons</taxon>
        <taxon>Gunneridae</taxon>
        <taxon>Pentapetalae</taxon>
        <taxon>asterids</taxon>
        <taxon>lamiids</taxon>
        <taxon>Solanales</taxon>
        <taxon>Convolvulaceae</taxon>
        <taxon>Cuscuteae</taxon>
        <taxon>Cuscuta</taxon>
        <taxon>Cuscuta subgen. Grammica</taxon>
        <taxon>Cuscuta sect. Cleistogrammica</taxon>
    </lineage>
</organism>
<protein>
    <recommendedName>
        <fullName evidence="4">Reverse transcriptase domain-containing protein</fullName>
    </recommendedName>
</protein>
<feature type="compositionally biased region" description="Polar residues" evidence="1">
    <location>
        <begin position="370"/>
        <end position="398"/>
    </location>
</feature>
<evidence type="ECO:0000313" key="2">
    <source>
        <dbReference type="EMBL" id="VFR01318.1"/>
    </source>
</evidence>
<dbReference type="Proteomes" id="UP000595140">
    <property type="component" value="Unassembled WGS sequence"/>
</dbReference>
<accession>A0A484NLR9</accession>